<reference evidence="2 3" key="1">
    <citation type="journal article" date="2019" name="Int. J. Syst. Evol. Microbiol.">
        <title>The Global Catalogue of Microorganisms (GCM) 10K type strain sequencing project: providing services to taxonomists for standard genome sequencing and annotation.</title>
        <authorList>
            <consortium name="The Broad Institute Genomics Platform"/>
            <consortium name="The Broad Institute Genome Sequencing Center for Infectious Disease"/>
            <person name="Wu L."/>
            <person name="Ma J."/>
        </authorList>
    </citation>
    <scope>NUCLEOTIDE SEQUENCE [LARGE SCALE GENOMIC DNA]</scope>
    <source>
        <strain evidence="2 3">XZYJ18</strain>
    </source>
</reference>
<dbReference type="AlphaFoldDB" id="A0ABD5Q6L5"/>
<proteinExistence type="predicted"/>
<keyword evidence="1" id="KW-1133">Transmembrane helix</keyword>
<feature type="transmembrane region" description="Helical" evidence="1">
    <location>
        <begin position="12"/>
        <end position="34"/>
    </location>
</feature>
<feature type="transmembrane region" description="Helical" evidence="1">
    <location>
        <begin position="93"/>
        <end position="111"/>
    </location>
</feature>
<feature type="transmembrane region" description="Helical" evidence="1">
    <location>
        <begin position="149"/>
        <end position="172"/>
    </location>
</feature>
<dbReference type="GeneID" id="73046601"/>
<keyword evidence="3" id="KW-1185">Reference proteome</keyword>
<dbReference type="RefSeq" id="WP_254268086.1">
    <property type="nucleotide sequence ID" value="NZ_CP100400.1"/>
</dbReference>
<keyword evidence="1" id="KW-0812">Transmembrane</keyword>
<evidence type="ECO:0000256" key="1">
    <source>
        <dbReference type="SAM" id="Phobius"/>
    </source>
</evidence>
<organism evidence="2 3">
    <name type="scientific">Halorussus aquaticus</name>
    <dbReference type="NCBI Taxonomy" id="2953748"/>
    <lineage>
        <taxon>Archaea</taxon>
        <taxon>Methanobacteriati</taxon>
        <taxon>Methanobacteriota</taxon>
        <taxon>Stenosarchaea group</taxon>
        <taxon>Halobacteria</taxon>
        <taxon>Halobacteriales</taxon>
        <taxon>Haladaptataceae</taxon>
        <taxon>Halorussus</taxon>
    </lineage>
</organism>
<gene>
    <name evidence="2" type="ORF">ACFO9K_18770</name>
</gene>
<name>A0ABD5Q6L5_9EURY</name>
<dbReference type="EMBL" id="JBHSHT010000002">
    <property type="protein sequence ID" value="MFC4826303.1"/>
    <property type="molecule type" value="Genomic_DNA"/>
</dbReference>
<comment type="caution">
    <text evidence="2">The sequence shown here is derived from an EMBL/GenBank/DDBJ whole genome shotgun (WGS) entry which is preliminary data.</text>
</comment>
<sequence>MSSHDSTKSELAGGLLLLGVVAAFALASLTGLHAPSEREFWLVVTWALFGSFHALKAGSARFRRLWFDPRVRSVLALVAFAVAGYLSETGGRALAVFPAIFGVLFAVGAAVESHKRGSLPANPFFRLLVGAAGLGFVALAWHLARNYPYVGVTVMAATSAVTGLALLAWTVLVTKRD</sequence>
<keyword evidence="1" id="KW-0472">Membrane</keyword>
<evidence type="ECO:0000313" key="2">
    <source>
        <dbReference type="EMBL" id="MFC4826303.1"/>
    </source>
</evidence>
<dbReference type="Proteomes" id="UP001595945">
    <property type="component" value="Unassembled WGS sequence"/>
</dbReference>
<evidence type="ECO:0000313" key="3">
    <source>
        <dbReference type="Proteomes" id="UP001595945"/>
    </source>
</evidence>
<protein>
    <submittedName>
        <fullName evidence="2">Uncharacterized protein</fullName>
    </submittedName>
</protein>
<accession>A0ABD5Q6L5</accession>
<feature type="transmembrane region" description="Helical" evidence="1">
    <location>
        <begin position="123"/>
        <end position="143"/>
    </location>
</feature>